<reference evidence="2" key="1">
    <citation type="submission" date="2019-12" db="EMBL/GenBank/DDBJ databases">
        <title>Comparative genomics gives insights into the taxonomy of the Azoarcus-Aromatoleum group and reveals separate origins of nif in the plant-associated Azoarcus and non-plant-associated Aromatoleum sub-groups.</title>
        <authorList>
            <person name="Lafos M."/>
            <person name="Maluk M."/>
            <person name="Batista M."/>
            <person name="Junghare M."/>
            <person name="Carmona M."/>
            <person name="Faoro H."/>
            <person name="Cruz L.M."/>
            <person name="Battistoni F."/>
            <person name="De Souza E."/>
            <person name="Pedrosa F."/>
            <person name="Chen W.-M."/>
            <person name="Poole P.S."/>
            <person name="Dixon R.A."/>
            <person name="James E.K."/>
        </authorList>
    </citation>
    <scope>NUCLEOTIDE SEQUENCE</scope>
    <source>
        <strain evidence="2">U120</strain>
    </source>
</reference>
<dbReference type="Proteomes" id="UP000601990">
    <property type="component" value="Unassembled WGS sequence"/>
</dbReference>
<evidence type="ECO:0008006" key="4">
    <source>
        <dbReference type="Google" id="ProtNLM"/>
    </source>
</evidence>
<sequence length="228" mass="24383">MTKKKAPTILKPSKAIPCAASQDPDETHRNYARAITAPEVAAFRIVSACEKTGLTAQLDTPAMIRMLKDQSEAFNRGDMTHAEAMLSSQATALQTLFTRLAERAMEQSTMAHLEGFMRLALRAQAQCRGTLETLSAIKNPPVIYAKQANVTTGPQQVNNGVAAPSRTGEIENEQNKLLEADDGKWLDPGAAGATSGGDTTLEAVGKLDGAALGNRQGDRGAQRRQGRH</sequence>
<name>A0ABX1MX71_9RHOO</name>
<protein>
    <recommendedName>
        <fullName evidence="4">Phasin domain-containing protein</fullName>
    </recommendedName>
</protein>
<dbReference type="RefSeq" id="WP_169197882.1">
    <property type="nucleotide sequence ID" value="NZ_WTVH02000008.1"/>
</dbReference>
<organism evidence="2 3">
    <name type="scientific">Aromatoleum buckelii</name>
    <dbReference type="NCBI Taxonomy" id="200254"/>
    <lineage>
        <taxon>Bacteria</taxon>
        <taxon>Pseudomonadati</taxon>
        <taxon>Pseudomonadota</taxon>
        <taxon>Betaproteobacteria</taxon>
        <taxon>Rhodocyclales</taxon>
        <taxon>Rhodocyclaceae</taxon>
        <taxon>Aromatoleum</taxon>
    </lineage>
</organism>
<feature type="region of interest" description="Disordered" evidence="1">
    <location>
        <begin position="208"/>
        <end position="228"/>
    </location>
</feature>
<gene>
    <name evidence="2" type="ORF">GO608_04490</name>
</gene>
<evidence type="ECO:0000313" key="2">
    <source>
        <dbReference type="EMBL" id="NMF92584.1"/>
    </source>
</evidence>
<dbReference type="EMBL" id="WTVH01000005">
    <property type="protein sequence ID" value="NMF92584.1"/>
    <property type="molecule type" value="Genomic_DNA"/>
</dbReference>
<evidence type="ECO:0000256" key="1">
    <source>
        <dbReference type="SAM" id="MobiDB-lite"/>
    </source>
</evidence>
<comment type="caution">
    <text evidence="2">The sequence shown here is derived from an EMBL/GenBank/DDBJ whole genome shotgun (WGS) entry which is preliminary data.</text>
</comment>
<accession>A0ABX1MX71</accession>
<proteinExistence type="predicted"/>
<keyword evidence="3" id="KW-1185">Reference proteome</keyword>
<evidence type="ECO:0000313" key="3">
    <source>
        <dbReference type="Proteomes" id="UP000601990"/>
    </source>
</evidence>